<evidence type="ECO:0000313" key="1">
    <source>
        <dbReference type="EMBL" id="QOX62274.1"/>
    </source>
</evidence>
<reference evidence="1" key="1">
    <citation type="submission" date="2019-08" db="EMBL/GenBank/DDBJ databases">
        <title>Genome sequence of Clostridiales bacterium MT110.</title>
        <authorList>
            <person name="Cao J."/>
        </authorList>
    </citation>
    <scope>NUCLEOTIDE SEQUENCE</scope>
    <source>
        <strain evidence="1">MT110</strain>
    </source>
</reference>
<keyword evidence="2" id="KW-1185">Reference proteome</keyword>
<accession>A0ACD1A7B4</accession>
<dbReference type="Proteomes" id="UP000594014">
    <property type="component" value="Chromosome"/>
</dbReference>
<organism evidence="1 2">
    <name type="scientific">Anoxybacterium hadale</name>
    <dbReference type="NCBI Taxonomy" id="3408580"/>
    <lineage>
        <taxon>Bacteria</taxon>
        <taxon>Bacillati</taxon>
        <taxon>Bacillota</taxon>
        <taxon>Clostridia</taxon>
        <taxon>Peptostreptococcales</taxon>
        <taxon>Anaerovoracaceae</taxon>
        <taxon>Anoxybacterium</taxon>
    </lineage>
</organism>
<sequence>MPIINFKKEKIAVEIPQGTTILQAARNAGVLVESPCNGMGTCGKCRVKIRGNEAVLACRAIVTEDLAVETLEDKTLNNTLKIHSEGDSFTYQIDAPITKRFDGVKTQVYLRDSLLTIEEGDTENQCYGLSVDIGTTTLVSALINLATGEELASISALNPQSLHAQDVLSRIQFASKDQGLDQMYEEITSELNRMTAELCSAAGIERRFIYEAVYSGNTTMIHLALHTNPESLGKYPYTPILKGGAFVRASDYNLEISQAGVIYTPPVISAYVGPDITSGILAVRLQDVEGTVLFIDIGTNGEMALSRNGELSATSTAAGPAFEGMNITFGMRAGNGSIEGFEIHDDGAVSLQVIGGGKAVGICGSGLFDLVGELVRLGIVTENGRFANPDTLRLPQQLCSRLKEFQGKIAFEVAPDIYLTLKDVRQVQLAKGAIRAGITALLRHQGVAEEDVSQVLIAGSFGYHLKTRSLVDITIMPKSFEKKIQFVGNTSKSGGKAFLLNQRFPEEMKALVKRVNSVELANLDGFERLFVGCLNFKE</sequence>
<proteinExistence type="predicted"/>
<protein>
    <submittedName>
        <fullName evidence="1">DUF4445 domain-containing protein</fullName>
    </submittedName>
</protein>
<gene>
    <name evidence="1" type="ORF">FRZ06_02325</name>
</gene>
<name>A0ACD1A7B4_9FIRM</name>
<evidence type="ECO:0000313" key="2">
    <source>
        <dbReference type="Proteomes" id="UP000594014"/>
    </source>
</evidence>
<dbReference type="EMBL" id="CP042469">
    <property type="protein sequence ID" value="QOX62274.1"/>
    <property type="molecule type" value="Genomic_DNA"/>
</dbReference>